<dbReference type="PROSITE" id="PS00584">
    <property type="entry name" value="PFKB_KINASES_2"/>
    <property type="match status" value="1"/>
</dbReference>
<name>A0A5J5FS48_9GAMM</name>
<dbReference type="InterPro" id="IPR011611">
    <property type="entry name" value="PfkB_dom"/>
</dbReference>
<accession>A0A5J5FS48</accession>
<dbReference type="PANTHER" id="PTHR10584">
    <property type="entry name" value="SUGAR KINASE"/>
    <property type="match status" value="1"/>
</dbReference>
<dbReference type="SUPFAM" id="SSF53613">
    <property type="entry name" value="Ribokinase-like"/>
    <property type="match status" value="1"/>
</dbReference>
<gene>
    <name evidence="4" type="ORF">FJU30_22565</name>
</gene>
<proteinExistence type="predicted"/>
<dbReference type="InterPro" id="IPR029056">
    <property type="entry name" value="Ribokinase-like"/>
</dbReference>
<dbReference type="Gene3D" id="3.40.1190.20">
    <property type="match status" value="1"/>
</dbReference>
<sequence length="315" mass="34336">MDKTLNATLYVVGNINVDLIMSTLERWPQPGTETMLEHSELRPGGSAGNCALALAAMRVPHRAVANQGNDGFSAWLAGYFPDSAPGWPRYPCDTSLTIGVTHPDKERSFISNQGHIVRLSAGDVLEQMPAQARSGDIVLLCGTFLCTTLFDAYPTLLATLRRRGFRVAIDTGWPPQGWTVALRQQLTRWLGDCDYLLLNEVETLGFADSDSLAESASWLAQHLSGRGGCVVKRGADGAWFSTRQTRLHAPARRVEVVDTIGAGDSFNAGFLSALLCGESHATALLWGIEVAAHAISSSPRRYPDWHTLQQRMKES</sequence>
<evidence type="ECO:0000256" key="1">
    <source>
        <dbReference type="ARBA" id="ARBA00022679"/>
    </source>
</evidence>
<keyword evidence="2 4" id="KW-0418">Kinase</keyword>
<dbReference type="Proteomes" id="UP000335415">
    <property type="component" value="Unassembled WGS sequence"/>
</dbReference>
<protein>
    <submittedName>
        <fullName evidence="4">Carbohydrate kinase family protein</fullName>
    </submittedName>
</protein>
<keyword evidence="5" id="KW-1185">Reference proteome</keyword>
<comment type="caution">
    <text evidence="4">The sequence shown here is derived from an EMBL/GenBank/DDBJ whole genome shotgun (WGS) entry which is preliminary data.</text>
</comment>
<feature type="domain" description="Carbohydrate kinase PfkB" evidence="3">
    <location>
        <begin position="9"/>
        <end position="298"/>
    </location>
</feature>
<dbReference type="AlphaFoldDB" id="A0A5J5FS48"/>
<dbReference type="GO" id="GO:0005829">
    <property type="term" value="C:cytosol"/>
    <property type="evidence" value="ECO:0007669"/>
    <property type="project" value="TreeGrafter"/>
</dbReference>
<evidence type="ECO:0000259" key="3">
    <source>
        <dbReference type="Pfam" id="PF00294"/>
    </source>
</evidence>
<organism evidence="4 5">
    <name type="scientific">Affinibrenneria salicis</name>
    <dbReference type="NCBI Taxonomy" id="2590031"/>
    <lineage>
        <taxon>Bacteria</taxon>
        <taxon>Pseudomonadati</taxon>
        <taxon>Pseudomonadota</taxon>
        <taxon>Gammaproteobacteria</taxon>
        <taxon>Enterobacterales</taxon>
        <taxon>Pectobacteriaceae</taxon>
        <taxon>Affinibrenneria</taxon>
    </lineage>
</organism>
<evidence type="ECO:0000256" key="2">
    <source>
        <dbReference type="ARBA" id="ARBA00022777"/>
    </source>
</evidence>
<evidence type="ECO:0000313" key="5">
    <source>
        <dbReference type="Proteomes" id="UP000335415"/>
    </source>
</evidence>
<dbReference type="OrthoDB" id="9775849at2"/>
<dbReference type="PANTHER" id="PTHR10584:SF166">
    <property type="entry name" value="RIBOKINASE"/>
    <property type="match status" value="1"/>
</dbReference>
<reference evidence="4 5" key="1">
    <citation type="submission" date="2019-09" db="EMBL/GenBank/DDBJ databases">
        <authorList>
            <person name="Li Y."/>
        </authorList>
    </citation>
    <scope>NUCLEOTIDE SEQUENCE [LARGE SCALE GENOMIC DNA]</scope>
    <source>
        <strain evidence="4 5">L3-3HA</strain>
    </source>
</reference>
<dbReference type="Pfam" id="PF00294">
    <property type="entry name" value="PfkB"/>
    <property type="match status" value="1"/>
</dbReference>
<dbReference type="EMBL" id="VYKJ01000015">
    <property type="protein sequence ID" value="KAA8996150.1"/>
    <property type="molecule type" value="Genomic_DNA"/>
</dbReference>
<dbReference type="GO" id="GO:0016301">
    <property type="term" value="F:kinase activity"/>
    <property type="evidence" value="ECO:0007669"/>
    <property type="project" value="UniProtKB-KW"/>
</dbReference>
<dbReference type="RefSeq" id="WP_150437229.1">
    <property type="nucleotide sequence ID" value="NZ_VYKJ01000015.1"/>
</dbReference>
<dbReference type="InterPro" id="IPR002173">
    <property type="entry name" value="Carboh/pur_kinase_PfkB_CS"/>
</dbReference>
<keyword evidence="1" id="KW-0808">Transferase</keyword>
<evidence type="ECO:0000313" key="4">
    <source>
        <dbReference type="EMBL" id="KAA8996150.1"/>
    </source>
</evidence>